<dbReference type="EMBL" id="WPIK01000003">
    <property type="protein sequence ID" value="MVN20721.1"/>
    <property type="molecule type" value="Genomic_DNA"/>
</dbReference>
<dbReference type="InterPro" id="IPR012341">
    <property type="entry name" value="6hp_glycosidase-like_sf"/>
</dbReference>
<evidence type="ECO:0000313" key="4">
    <source>
        <dbReference type="Proteomes" id="UP000462014"/>
    </source>
</evidence>
<dbReference type="InterPro" id="IPR054363">
    <property type="entry name" value="GH95_cat"/>
</dbReference>
<dbReference type="Gene3D" id="1.50.10.10">
    <property type="match status" value="1"/>
</dbReference>
<dbReference type="RefSeq" id="WP_157564460.1">
    <property type="nucleotide sequence ID" value="NZ_WPIK01000003.1"/>
</dbReference>
<dbReference type="Pfam" id="PF22124">
    <property type="entry name" value="Glyco_hydro_95_cat"/>
    <property type="match status" value="1"/>
</dbReference>
<name>A0A7K1STS8_9SPHI</name>
<dbReference type="SUPFAM" id="SSF48208">
    <property type="entry name" value="Six-hairpin glycosidases"/>
    <property type="match status" value="1"/>
</dbReference>
<keyword evidence="4" id="KW-1185">Reference proteome</keyword>
<reference evidence="3 4" key="1">
    <citation type="submission" date="2019-12" db="EMBL/GenBank/DDBJ databases">
        <title>Mucilaginibacter sp. HMF7410 genome sequencing and assembly.</title>
        <authorList>
            <person name="Kang H."/>
            <person name="Cha I."/>
            <person name="Kim H."/>
            <person name="Joh K."/>
        </authorList>
    </citation>
    <scope>NUCLEOTIDE SEQUENCE [LARGE SCALE GENOMIC DNA]</scope>
    <source>
        <strain evidence="3 4">HMF7410</strain>
    </source>
</reference>
<dbReference type="GO" id="GO:0005975">
    <property type="term" value="P:carbohydrate metabolic process"/>
    <property type="evidence" value="ECO:0007669"/>
    <property type="project" value="InterPro"/>
</dbReference>
<organism evidence="3 4">
    <name type="scientific">Mucilaginibacter arboris</name>
    <dbReference type="NCBI Taxonomy" id="2682090"/>
    <lineage>
        <taxon>Bacteria</taxon>
        <taxon>Pseudomonadati</taxon>
        <taxon>Bacteroidota</taxon>
        <taxon>Sphingobacteriia</taxon>
        <taxon>Sphingobacteriales</taxon>
        <taxon>Sphingobacteriaceae</taxon>
        <taxon>Mucilaginibacter</taxon>
    </lineage>
</organism>
<comment type="caution">
    <text evidence="3">The sequence shown here is derived from an EMBL/GenBank/DDBJ whole genome shotgun (WGS) entry which is preliminary data.</text>
</comment>
<evidence type="ECO:0000313" key="3">
    <source>
        <dbReference type="EMBL" id="MVN20721.1"/>
    </source>
</evidence>
<dbReference type="PANTHER" id="PTHR31084:SF0">
    <property type="entry name" value="ALPHA-L-FUCOSIDASE 2"/>
    <property type="match status" value="1"/>
</dbReference>
<sequence>MKKAYWLSIILFFYFFSLKGQPVIKNPDWNRFLSAHDLTFNKMPVSWEQAPFFGNGFIASMVYGDSTDLNRIMIQVFRTDVQDHRDSTAGWTAYSRPRLPIGHFELQTKGKITACNLRLSLWNAELTGTIQTTAGSLKLKHEVSAQKDLIFTDITTTGNENYTLTWHPDEAKSTRKILFPLSADIIPKFAAVYGEKYRSILKVYQPNPAPIYNRIRGVNVSTQNLLAGGQYTTAWKQEKLSAHQSLLTLTIQNSYPEQIATDQAVRLLTVNGRTNYAKNYQDHLQWWHTYYRKSFMTIPDKKLESFYWQQIYKLGCASRANGPVMDTSGPWFQPTPWPYITWDLNVQLCYWALNTSNHLDIAASLPNTLKRYQQHLINNVVPPEWRKDAAYLSITTAQDLIGSADDDIRYQHINANLPWVMHNVWLMYRYSMNKQFLKESCYPLLEKSMSYYLHLIKKEQDGKYHIPVGYSPEYPEKKSGQAGETKDANIDISLLKWGLQTLIASSKILNINADKRSNWSDILNNLADYPVDETGFRIGADLPFAVSHRHYSHLLMIYPLYLINADQPKNIPLIERSLSTWLSDPKALKGYSYTGAASISAAIGKGDDALKYIRGLYKFLLPNGLYKENGPCFETPLSAAQSLQDMLLQSWGDKIRIFPAVPHEWKNLYFDRWLAEGAFEVSAKLFNGETEFIVIKSLAGTRCTFTTTIKKPVAFIGRKKVELKMVAKNTYRVNLTRGQSVVIKKKGFNGPLFASTIN</sequence>
<feature type="domain" description="Glycosyl hydrolase family 95 catalytic" evidence="2">
    <location>
        <begin position="298"/>
        <end position="618"/>
    </location>
</feature>
<gene>
    <name evidence="3" type="ORF">GO621_04135</name>
</gene>
<dbReference type="PANTHER" id="PTHR31084">
    <property type="entry name" value="ALPHA-L-FUCOSIDASE 2"/>
    <property type="match status" value="1"/>
</dbReference>
<dbReference type="InterPro" id="IPR008928">
    <property type="entry name" value="6-hairpin_glycosidase_sf"/>
</dbReference>
<dbReference type="Pfam" id="PF21307">
    <property type="entry name" value="Glyco_hydro_95_C"/>
    <property type="match status" value="1"/>
</dbReference>
<feature type="domain" description="Alpha fucosidase A-like C-terminal" evidence="1">
    <location>
        <begin position="649"/>
        <end position="742"/>
    </location>
</feature>
<protein>
    <submittedName>
        <fullName evidence="3">Alpha-L-fucosidase</fullName>
    </submittedName>
</protein>
<evidence type="ECO:0000259" key="2">
    <source>
        <dbReference type="Pfam" id="PF22124"/>
    </source>
</evidence>
<evidence type="ECO:0000259" key="1">
    <source>
        <dbReference type="Pfam" id="PF21307"/>
    </source>
</evidence>
<dbReference type="GO" id="GO:0004560">
    <property type="term" value="F:alpha-L-fucosidase activity"/>
    <property type="evidence" value="ECO:0007669"/>
    <property type="project" value="TreeGrafter"/>
</dbReference>
<dbReference type="AlphaFoldDB" id="A0A7K1STS8"/>
<dbReference type="InterPro" id="IPR049053">
    <property type="entry name" value="AFCA-like_C"/>
</dbReference>
<dbReference type="Proteomes" id="UP000462014">
    <property type="component" value="Unassembled WGS sequence"/>
</dbReference>
<proteinExistence type="predicted"/>
<accession>A0A7K1STS8</accession>